<dbReference type="AlphaFoldDB" id="A0A645CDB4"/>
<sequence length="167" mass="19466">MVSTLKWGQPKSYTFWLVEGLATLFSPETLDCDGHTFEERYVYFLQSGKLLATDSTENVNFIRDVDSMAQIETDSLQVDSQVSENNATHEILDKIYWSQTAYIVGYLLDNYGIEKYKQLWQIGVSHFNEIYGISFDELMQTINDGLNKRYPDPIDFNWAKLKERCMK</sequence>
<accession>A0A645CDB4</accession>
<proteinExistence type="predicted"/>
<protein>
    <submittedName>
        <fullName evidence="1">Uncharacterized protein</fullName>
    </submittedName>
</protein>
<gene>
    <name evidence="1" type="ORF">SDC9_121913</name>
</gene>
<dbReference type="EMBL" id="VSSQ01026284">
    <property type="protein sequence ID" value="MPM74924.1"/>
    <property type="molecule type" value="Genomic_DNA"/>
</dbReference>
<evidence type="ECO:0000313" key="1">
    <source>
        <dbReference type="EMBL" id="MPM74924.1"/>
    </source>
</evidence>
<name>A0A645CDB4_9ZZZZ</name>
<reference evidence="1" key="1">
    <citation type="submission" date="2019-08" db="EMBL/GenBank/DDBJ databases">
        <authorList>
            <person name="Kucharzyk K."/>
            <person name="Murdoch R.W."/>
            <person name="Higgins S."/>
            <person name="Loffler F."/>
        </authorList>
    </citation>
    <scope>NUCLEOTIDE SEQUENCE</scope>
</reference>
<organism evidence="1">
    <name type="scientific">bioreactor metagenome</name>
    <dbReference type="NCBI Taxonomy" id="1076179"/>
    <lineage>
        <taxon>unclassified sequences</taxon>
        <taxon>metagenomes</taxon>
        <taxon>ecological metagenomes</taxon>
    </lineage>
</organism>
<comment type="caution">
    <text evidence="1">The sequence shown here is derived from an EMBL/GenBank/DDBJ whole genome shotgun (WGS) entry which is preliminary data.</text>
</comment>